<dbReference type="GO" id="GO:0003729">
    <property type="term" value="F:mRNA binding"/>
    <property type="evidence" value="ECO:0007669"/>
    <property type="project" value="TreeGrafter"/>
</dbReference>
<feature type="region of interest" description="Disordered" evidence="1">
    <location>
        <begin position="1"/>
        <end position="37"/>
    </location>
</feature>
<dbReference type="InterPro" id="IPR027159">
    <property type="entry name" value="CBP80"/>
</dbReference>
<dbReference type="EMBL" id="QGMG01001085">
    <property type="protein sequence ID" value="TVY50575.1"/>
    <property type="molecule type" value="Genomic_DNA"/>
</dbReference>
<comment type="caution">
    <text evidence="4">The sequence shown here is derived from an EMBL/GenBank/DDBJ whole genome shotgun (WGS) entry which is preliminary data.</text>
</comment>
<gene>
    <name evidence="4" type="primary">cbc1</name>
    <name evidence="4" type="ORF">LCER1_G006558</name>
</gene>
<evidence type="ECO:0000313" key="4">
    <source>
        <dbReference type="EMBL" id="TVY50575.1"/>
    </source>
</evidence>
<accession>A0A7D8YPL6</accession>
<reference evidence="4 5" key="1">
    <citation type="submission" date="2018-05" db="EMBL/GenBank/DDBJ databases">
        <title>Whole genome sequencing for identification of molecular markers to develop diagnostic detection tools for the regulated plant pathogen Lachnellula willkommii.</title>
        <authorList>
            <person name="Giroux E."/>
            <person name="Bilodeau G."/>
        </authorList>
    </citation>
    <scope>NUCLEOTIDE SEQUENCE [LARGE SCALE GENOMIC DNA]</scope>
    <source>
        <strain evidence="4 5">CBS 625.97</strain>
    </source>
</reference>
<dbReference type="GO" id="GO:0000339">
    <property type="term" value="F:RNA cap binding"/>
    <property type="evidence" value="ECO:0007669"/>
    <property type="project" value="InterPro"/>
</dbReference>
<dbReference type="GO" id="GO:0005634">
    <property type="term" value="C:nucleus"/>
    <property type="evidence" value="ECO:0007669"/>
    <property type="project" value="TreeGrafter"/>
</dbReference>
<evidence type="ECO:0000313" key="5">
    <source>
        <dbReference type="Proteomes" id="UP000481288"/>
    </source>
</evidence>
<dbReference type="InterPro" id="IPR015174">
    <property type="entry name" value="MIF4G-like_typ-2"/>
</dbReference>
<dbReference type="GO" id="GO:0000184">
    <property type="term" value="P:nuclear-transcribed mRNA catabolic process, nonsense-mediated decay"/>
    <property type="evidence" value="ECO:0007669"/>
    <property type="project" value="TreeGrafter"/>
</dbReference>
<dbReference type="Proteomes" id="UP000481288">
    <property type="component" value="Unassembled WGS sequence"/>
</dbReference>
<dbReference type="GO" id="GO:0005846">
    <property type="term" value="C:nuclear cap binding complex"/>
    <property type="evidence" value="ECO:0007669"/>
    <property type="project" value="InterPro"/>
</dbReference>
<proteinExistence type="predicted"/>
<sequence length="828" mass="92595">MADYDQRPRGGRGAGYNNRKRRYRDEEDYDRRPQRRRYEEPLPVKVRKQLLAIAESPLKPVEEEVGVIAKTVCDNYEDAELRNSFCELVVQLVVEQPFKTPFVAAVVLVVNTLNSELAADVLARAAQKANEGIRRGEWREVKLLMKFLGGLQGLLEGDGIFSVLQDLLTKAVDLQTENNEETIGPELVKIILFTIPYIMSSSATDVQEKANSLLENTDIIASEPHVLQSLVDPYPGNGTDEATAPNGVLSLLQKQLQNEATSGWELVCLPRPWKVLLEPDQADPLATAPKHTLPAIVIPEVVNAGPRALFPELYFSVYANQDIETVPSMANIASCLLRDALVDTINILDYNRNATSRFLIDIDCYFSPGTFVKRATPFDRLRDLVEGKSTWKPEDVAVDAVFSQLFQLPVPEHKLVYYHSLLTESCKLAPAAIAPSLGRAIRFLYRNVDSMDLELSYRLMDWFSHHLSNFGFTWKWTEWIDDVELPAINPKKAFIEGALDKEIRLSFAQRIKNTLPEPYQQLIAKEKEKDTPDFKYDNDDTPFAQEGKEIWGLLRKKAPEDQIQPIIDRIHAQAIEMNLPDPLVASTDAYMTSICYVGSKSLSHVLSSIERCKERLLAVGAQSPEARKQIIDSVMGYWKDQPGVGVNIVDKLLNYTILSPGSVIEWALAKEGTRLSLPYVYEMVSATIGKVTGRVRQVVCGKNAPGIPPEVKLGMEQTVERERKSMKDLFQVMEDALVGWATGTKDQTMQSGDGSTVDEAMIRQWGQRWLRVFRRKFAVEQAWFLETERVGVEEGVAGVEVIGGVGAGNGHGNGAVDGNGNAEVEMVE</sequence>
<dbReference type="InterPro" id="IPR015172">
    <property type="entry name" value="MIF4G-like_typ-1"/>
</dbReference>
<dbReference type="Pfam" id="PF09090">
    <property type="entry name" value="MIF4G_like_2"/>
    <property type="match status" value="1"/>
</dbReference>
<evidence type="ECO:0000259" key="2">
    <source>
        <dbReference type="Pfam" id="PF09088"/>
    </source>
</evidence>
<dbReference type="OrthoDB" id="10252707at2759"/>
<protein>
    <submittedName>
        <fullName evidence="4">Nuclear cap-binding protein subunit 1</fullName>
    </submittedName>
</protein>
<feature type="domain" description="MIF4G-like type 2" evidence="3">
    <location>
        <begin position="534"/>
        <end position="781"/>
    </location>
</feature>
<name>A0A7D8YPL6_9HELO</name>
<organism evidence="4 5">
    <name type="scientific">Lachnellula cervina</name>
    <dbReference type="NCBI Taxonomy" id="1316786"/>
    <lineage>
        <taxon>Eukaryota</taxon>
        <taxon>Fungi</taxon>
        <taxon>Dikarya</taxon>
        <taxon>Ascomycota</taxon>
        <taxon>Pezizomycotina</taxon>
        <taxon>Leotiomycetes</taxon>
        <taxon>Helotiales</taxon>
        <taxon>Lachnaceae</taxon>
        <taxon>Lachnellula</taxon>
    </lineage>
</organism>
<dbReference type="PANTHER" id="PTHR12412:SF2">
    <property type="entry name" value="NUCLEAR CAP-BINDING PROTEIN SUBUNIT 1"/>
    <property type="match status" value="1"/>
</dbReference>
<dbReference type="FunFam" id="1.25.40.180:FF:000045">
    <property type="entry name" value="snRNA cap binding complex subunit (Gcr3), putative"/>
    <property type="match status" value="1"/>
</dbReference>
<dbReference type="AlphaFoldDB" id="A0A7D8YPL6"/>
<feature type="compositionally biased region" description="Basic and acidic residues" evidence="1">
    <location>
        <begin position="23"/>
        <end position="37"/>
    </location>
</feature>
<dbReference type="Pfam" id="PF09088">
    <property type="entry name" value="MIF4G_like"/>
    <property type="match status" value="1"/>
</dbReference>
<dbReference type="SUPFAM" id="SSF48371">
    <property type="entry name" value="ARM repeat"/>
    <property type="match status" value="3"/>
</dbReference>
<dbReference type="FunFam" id="1.25.40.180:FF:000079">
    <property type="entry name" value="Related to cap binding protein 80 (Cbp80)"/>
    <property type="match status" value="1"/>
</dbReference>
<dbReference type="InterPro" id="IPR016024">
    <property type="entry name" value="ARM-type_fold"/>
</dbReference>
<keyword evidence="5" id="KW-1185">Reference proteome</keyword>
<evidence type="ECO:0000259" key="3">
    <source>
        <dbReference type="Pfam" id="PF09090"/>
    </source>
</evidence>
<dbReference type="Gene3D" id="1.25.40.180">
    <property type="match status" value="3"/>
</dbReference>
<evidence type="ECO:0000256" key="1">
    <source>
        <dbReference type="SAM" id="MobiDB-lite"/>
    </source>
</evidence>
<dbReference type="GO" id="GO:0006406">
    <property type="term" value="P:mRNA export from nucleus"/>
    <property type="evidence" value="ECO:0007669"/>
    <property type="project" value="InterPro"/>
</dbReference>
<dbReference type="FunFam" id="1.25.40.180:FF:000035">
    <property type="entry name" value="snRNA cap binding complex subunit (Gcr3)"/>
    <property type="match status" value="1"/>
</dbReference>
<feature type="domain" description="MIF4G-like type 1" evidence="2">
    <location>
        <begin position="327"/>
        <end position="517"/>
    </location>
</feature>
<dbReference type="PANTHER" id="PTHR12412">
    <property type="entry name" value="CAP BINDING PROTEIN"/>
    <property type="match status" value="1"/>
</dbReference>